<keyword evidence="1" id="KW-1133">Transmembrane helix</keyword>
<gene>
    <name evidence="2" type="ORF">EJD97_006248</name>
</gene>
<name>A0A6N2CJU9_SOLCI</name>
<proteinExistence type="predicted"/>
<dbReference type="EMBL" id="RXGB01000019">
    <property type="protein sequence ID" value="TMX05711.1"/>
    <property type="molecule type" value="Genomic_DNA"/>
</dbReference>
<keyword evidence="1" id="KW-0812">Transmembrane</keyword>
<dbReference type="AlphaFoldDB" id="A0A6N2CJU9"/>
<organism evidence="2">
    <name type="scientific">Solanum chilense</name>
    <name type="common">Tomato</name>
    <name type="synonym">Lycopersicon chilense</name>
    <dbReference type="NCBI Taxonomy" id="4083"/>
    <lineage>
        <taxon>Eukaryota</taxon>
        <taxon>Viridiplantae</taxon>
        <taxon>Streptophyta</taxon>
        <taxon>Embryophyta</taxon>
        <taxon>Tracheophyta</taxon>
        <taxon>Spermatophyta</taxon>
        <taxon>Magnoliopsida</taxon>
        <taxon>eudicotyledons</taxon>
        <taxon>Gunneridae</taxon>
        <taxon>Pentapetalae</taxon>
        <taxon>asterids</taxon>
        <taxon>lamiids</taxon>
        <taxon>Solanales</taxon>
        <taxon>Solanaceae</taxon>
        <taxon>Solanoideae</taxon>
        <taxon>Solaneae</taxon>
        <taxon>Solanum</taxon>
        <taxon>Solanum subgen. Lycopersicon</taxon>
    </lineage>
</organism>
<evidence type="ECO:0000256" key="1">
    <source>
        <dbReference type="SAM" id="Phobius"/>
    </source>
</evidence>
<reference evidence="2" key="1">
    <citation type="submission" date="2019-05" db="EMBL/GenBank/DDBJ databases">
        <title>The de novo reference genome and transcriptome assemblies of the wild tomato species Solanum chilense.</title>
        <authorList>
            <person name="Stam R."/>
            <person name="Nosenko T."/>
            <person name="Hoerger A.C."/>
            <person name="Stephan W."/>
            <person name="Seidel M.A."/>
            <person name="Kuhn J.M.M."/>
            <person name="Haberer G."/>
            <person name="Tellier A."/>
        </authorList>
    </citation>
    <scope>NUCLEOTIDE SEQUENCE</scope>
    <source>
        <tissue evidence="2">Mature leaves</tissue>
    </source>
</reference>
<keyword evidence="1" id="KW-0472">Membrane</keyword>
<accession>A0A6N2CJU9</accession>
<protein>
    <submittedName>
        <fullName evidence="2">Uncharacterized protein</fullName>
    </submittedName>
</protein>
<evidence type="ECO:0000313" key="2">
    <source>
        <dbReference type="EMBL" id="TMX05711.1"/>
    </source>
</evidence>
<sequence>MDSNTNWFEQGIGSRRCRRNDGAIASSPFLTAGSIFAVIIAIFTGEIKVTTT</sequence>
<feature type="transmembrane region" description="Helical" evidence="1">
    <location>
        <begin position="23"/>
        <end position="43"/>
    </location>
</feature>
<comment type="caution">
    <text evidence="2">The sequence shown here is derived from an EMBL/GenBank/DDBJ whole genome shotgun (WGS) entry which is preliminary data.</text>
</comment>